<evidence type="ECO:0000256" key="3">
    <source>
        <dbReference type="ARBA" id="ARBA00022862"/>
    </source>
</evidence>
<dbReference type="InterPro" id="IPR000866">
    <property type="entry name" value="AhpC/TSA"/>
</dbReference>
<keyword evidence="3" id="KW-0049">Antioxidant</keyword>
<accession>A0A1G9VC43</accession>
<proteinExistence type="inferred from homology"/>
<dbReference type="Proteomes" id="UP000199370">
    <property type="component" value="Unassembled WGS sequence"/>
</dbReference>
<name>A0A1G9VC43_9EURY</name>
<dbReference type="PANTHER" id="PTHR42801:SF22">
    <property type="entry name" value="PEROXIREDOXIN SLL0755-RELATED"/>
    <property type="match status" value="1"/>
</dbReference>
<evidence type="ECO:0000256" key="2">
    <source>
        <dbReference type="ARBA" id="ARBA00022559"/>
    </source>
</evidence>
<dbReference type="InterPro" id="IPR036249">
    <property type="entry name" value="Thioredoxin-like_sf"/>
</dbReference>
<keyword evidence="6" id="KW-0676">Redox-active center</keyword>
<dbReference type="EC" id="1.11.1.24" evidence="1"/>
<dbReference type="Gene3D" id="3.40.30.10">
    <property type="entry name" value="Glutaredoxin"/>
    <property type="match status" value="1"/>
</dbReference>
<dbReference type="GO" id="GO:0008379">
    <property type="term" value="F:thioredoxin peroxidase activity"/>
    <property type="evidence" value="ECO:0007669"/>
    <property type="project" value="TreeGrafter"/>
</dbReference>
<keyword evidence="13" id="KW-1185">Reference proteome</keyword>
<dbReference type="STRING" id="996166.SAMN05192554_10624"/>
<evidence type="ECO:0000256" key="8">
    <source>
        <dbReference type="ARBA" id="ARBA00038489"/>
    </source>
</evidence>
<sequence>MLSVGSEAPNFSLPGVEGGDFDEYSLVDALREDLVVIAFYPADFSPTCTNELCTLQDMDLLNLDADVTLFGISGDSVYSHRRFAEEYDITYPLLADSMGEVAAEYGVCMADWRGHRNVPKRSVFVIDERQRVRYAWSTDDQSVLPDVGEVRAAIDDVRDDRTAVQRYARGHEHLDTGRDRFETAWSEYEVAAWLGAVEHFDDAVAYFDAAAESFRSAERFAESARVERACEAAGDRADDYRQAARWYARSAEYYADGEDELGDEYRTDAEEPHEAASTGDELPAPSSLFPEE</sequence>
<feature type="compositionally biased region" description="Basic and acidic residues" evidence="10">
    <location>
        <begin position="263"/>
        <end position="274"/>
    </location>
</feature>
<protein>
    <recommendedName>
        <fullName evidence="1">thioredoxin-dependent peroxiredoxin</fullName>
        <ecNumber evidence="1">1.11.1.24</ecNumber>
    </recommendedName>
    <alternativeName>
        <fullName evidence="7">Thioredoxin peroxidase</fullName>
    </alternativeName>
</protein>
<comment type="similarity">
    <text evidence="8">Belongs to the peroxiredoxin family. BCP/PrxQ subfamily.</text>
</comment>
<evidence type="ECO:0000313" key="12">
    <source>
        <dbReference type="EMBL" id="SDM69650.1"/>
    </source>
</evidence>
<evidence type="ECO:0000259" key="11">
    <source>
        <dbReference type="PROSITE" id="PS51352"/>
    </source>
</evidence>
<dbReference type="PROSITE" id="PS51352">
    <property type="entry name" value="THIOREDOXIN_2"/>
    <property type="match status" value="1"/>
</dbReference>
<gene>
    <name evidence="12" type="ORF">SAMN05192554_10624</name>
</gene>
<keyword evidence="5" id="KW-1015">Disulfide bond</keyword>
<dbReference type="OrthoDB" id="165617at2157"/>
<dbReference type="RefSeq" id="WP_175526404.1">
    <property type="nucleotide sequence ID" value="NZ_FNIA01000006.1"/>
</dbReference>
<dbReference type="InterPro" id="IPR013766">
    <property type="entry name" value="Thioredoxin_domain"/>
</dbReference>
<dbReference type="Pfam" id="PF00578">
    <property type="entry name" value="AhpC-TSA"/>
    <property type="match status" value="1"/>
</dbReference>
<comment type="catalytic activity">
    <reaction evidence="9">
        <text>a hydroperoxide + [thioredoxin]-dithiol = an alcohol + [thioredoxin]-disulfide + H2O</text>
        <dbReference type="Rhea" id="RHEA:62620"/>
        <dbReference type="Rhea" id="RHEA-COMP:10698"/>
        <dbReference type="Rhea" id="RHEA-COMP:10700"/>
        <dbReference type="ChEBI" id="CHEBI:15377"/>
        <dbReference type="ChEBI" id="CHEBI:29950"/>
        <dbReference type="ChEBI" id="CHEBI:30879"/>
        <dbReference type="ChEBI" id="CHEBI:35924"/>
        <dbReference type="ChEBI" id="CHEBI:50058"/>
        <dbReference type="EC" id="1.11.1.24"/>
    </reaction>
</comment>
<evidence type="ECO:0000256" key="9">
    <source>
        <dbReference type="ARBA" id="ARBA00049091"/>
    </source>
</evidence>
<dbReference type="SUPFAM" id="SSF52833">
    <property type="entry name" value="Thioredoxin-like"/>
    <property type="match status" value="1"/>
</dbReference>
<dbReference type="GO" id="GO:0045454">
    <property type="term" value="P:cell redox homeostasis"/>
    <property type="evidence" value="ECO:0007669"/>
    <property type="project" value="TreeGrafter"/>
</dbReference>
<dbReference type="AlphaFoldDB" id="A0A1G9VC43"/>
<dbReference type="EMBL" id="FNIA01000006">
    <property type="protein sequence ID" value="SDM69650.1"/>
    <property type="molecule type" value="Genomic_DNA"/>
</dbReference>
<evidence type="ECO:0000256" key="4">
    <source>
        <dbReference type="ARBA" id="ARBA00023002"/>
    </source>
</evidence>
<evidence type="ECO:0000256" key="10">
    <source>
        <dbReference type="SAM" id="MobiDB-lite"/>
    </source>
</evidence>
<evidence type="ECO:0000256" key="6">
    <source>
        <dbReference type="ARBA" id="ARBA00023284"/>
    </source>
</evidence>
<feature type="region of interest" description="Disordered" evidence="10">
    <location>
        <begin position="258"/>
        <end position="292"/>
    </location>
</feature>
<dbReference type="PANTHER" id="PTHR42801">
    <property type="entry name" value="THIOREDOXIN-DEPENDENT PEROXIDE REDUCTASE"/>
    <property type="match status" value="1"/>
</dbReference>
<evidence type="ECO:0000256" key="1">
    <source>
        <dbReference type="ARBA" id="ARBA00013017"/>
    </source>
</evidence>
<evidence type="ECO:0000313" key="13">
    <source>
        <dbReference type="Proteomes" id="UP000199370"/>
    </source>
</evidence>
<dbReference type="InterPro" id="IPR050924">
    <property type="entry name" value="Peroxiredoxin_BCP/PrxQ"/>
</dbReference>
<dbReference type="GO" id="GO:0034599">
    <property type="term" value="P:cellular response to oxidative stress"/>
    <property type="evidence" value="ECO:0007669"/>
    <property type="project" value="TreeGrafter"/>
</dbReference>
<keyword evidence="4" id="KW-0560">Oxidoreductase</keyword>
<evidence type="ECO:0000256" key="7">
    <source>
        <dbReference type="ARBA" id="ARBA00032824"/>
    </source>
</evidence>
<organism evidence="12 13">
    <name type="scientific">Haloarchaeobius iranensis</name>
    <dbReference type="NCBI Taxonomy" id="996166"/>
    <lineage>
        <taxon>Archaea</taxon>
        <taxon>Methanobacteriati</taxon>
        <taxon>Methanobacteriota</taxon>
        <taxon>Stenosarchaea group</taxon>
        <taxon>Halobacteria</taxon>
        <taxon>Halobacteriales</taxon>
        <taxon>Halorubellaceae</taxon>
        <taxon>Haloarchaeobius</taxon>
    </lineage>
</organism>
<evidence type="ECO:0000256" key="5">
    <source>
        <dbReference type="ARBA" id="ARBA00023157"/>
    </source>
</evidence>
<feature type="domain" description="Thioredoxin" evidence="11">
    <location>
        <begin position="2"/>
        <end position="159"/>
    </location>
</feature>
<dbReference type="GO" id="GO:0005737">
    <property type="term" value="C:cytoplasm"/>
    <property type="evidence" value="ECO:0007669"/>
    <property type="project" value="TreeGrafter"/>
</dbReference>
<keyword evidence="2" id="KW-0575">Peroxidase</keyword>
<reference evidence="12 13" key="1">
    <citation type="submission" date="2016-10" db="EMBL/GenBank/DDBJ databases">
        <authorList>
            <person name="de Groot N.N."/>
        </authorList>
    </citation>
    <scope>NUCLEOTIDE SEQUENCE [LARGE SCALE GENOMIC DNA]</scope>
    <source>
        <strain evidence="13">EB21,IBRC-M 10013,KCTC 4048</strain>
    </source>
</reference>